<dbReference type="SUPFAM" id="SSF53756">
    <property type="entry name" value="UDP-Glycosyltransferase/glycogen phosphorylase"/>
    <property type="match status" value="1"/>
</dbReference>
<dbReference type="CDD" id="cd03823">
    <property type="entry name" value="GT4_ExpE7-like"/>
    <property type="match status" value="1"/>
</dbReference>
<proteinExistence type="predicted"/>
<dbReference type="Pfam" id="PF13692">
    <property type="entry name" value="Glyco_trans_1_4"/>
    <property type="match status" value="1"/>
</dbReference>
<sequence>MRVLQAAHALPPDTYGGVELYTVGLSEALAARGHDVAVAAPGGGADLDVTTFDLPTPDPPDVQADRGLPTGPVNPAVDGRFDDLLASFDPDVVHLQHFKGLSAAIPALCAERGVACVATLHDFWTICHREQLHRPDGSRCSGPESVEKCTDCYLAAESDESAIADGGAGSAGEPRLGADADGGRTGETGATRREQYATVVTARTALLRTALGATDVLVSPSSFLRDRFVAHGTPPGDVVQLRNGIRVDRFVDTGFEGAPVRFGYAGRITPEKGVHLLVEAFDELDGDATLDVFGRFASGEDPYHADLAEAAGERVRFRGFYDDPAAPYRAMDVLVLPSIWYENSPLVIQEARAAGLPVVTADVGGMAELVTDGVDGLTFPVGDAAALAGALSGLVDDATAVERLRAGVEPPTRLDEHAAAVEALYADCASA</sequence>
<feature type="domain" description="Glycosyltransferase subfamily 4-like N-terminal" evidence="2">
    <location>
        <begin position="15"/>
        <end position="125"/>
    </location>
</feature>
<evidence type="ECO:0000256" key="1">
    <source>
        <dbReference type="SAM" id="MobiDB-lite"/>
    </source>
</evidence>
<dbReference type="PANTHER" id="PTHR45947:SF13">
    <property type="entry name" value="TRANSFERASE"/>
    <property type="match status" value="1"/>
</dbReference>
<dbReference type="AlphaFoldDB" id="A0A7D5L8J9"/>
<reference evidence="3 4" key="1">
    <citation type="submission" date="2020-06" db="EMBL/GenBank/DDBJ databases">
        <title>NJ-3-1, isolated from saline soil.</title>
        <authorList>
            <person name="Cui H.L."/>
            <person name="Shi X."/>
        </authorList>
    </citation>
    <scope>NUCLEOTIDE SEQUENCE [LARGE SCALE GENOMIC DNA]</scope>
    <source>
        <strain evidence="3 4">NJ-3-1</strain>
    </source>
</reference>
<evidence type="ECO:0000259" key="2">
    <source>
        <dbReference type="Pfam" id="PF13439"/>
    </source>
</evidence>
<protein>
    <submittedName>
        <fullName evidence="3">Glycosyltransferase family 4 protein</fullName>
    </submittedName>
</protein>
<dbReference type="OrthoDB" id="132546at2157"/>
<organism evidence="3 4">
    <name type="scientific">Halorarum salinum</name>
    <dbReference type="NCBI Taxonomy" id="2743089"/>
    <lineage>
        <taxon>Archaea</taxon>
        <taxon>Methanobacteriati</taxon>
        <taxon>Methanobacteriota</taxon>
        <taxon>Stenosarchaea group</taxon>
        <taxon>Halobacteria</taxon>
        <taxon>Halobacteriales</taxon>
        <taxon>Haloferacaceae</taxon>
        <taxon>Halorarum</taxon>
    </lineage>
</organism>
<dbReference type="GeneID" id="56036020"/>
<feature type="region of interest" description="Disordered" evidence="1">
    <location>
        <begin position="163"/>
        <end position="191"/>
    </location>
</feature>
<gene>
    <name evidence="3" type="ORF">HUG12_01135</name>
</gene>
<dbReference type="Pfam" id="PF13439">
    <property type="entry name" value="Glyco_transf_4"/>
    <property type="match status" value="1"/>
</dbReference>
<dbReference type="InterPro" id="IPR050194">
    <property type="entry name" value="Glycosyltransferase_grp1"/>
</dbReference>
<dbReference type="Gene3D" id="3.40.50.2000">
    <property type="entry name" value="Glycogen Phosphorylase B"/>
    <property type="match status" value="3"/>
</dbReference>
<dbReference type="InterPro" id="IPR028098">
    <property type="entry name" value="Glyco_trans_4-like_N"/>
</dbReference>
<dbReference type="RefSeq" id="WP_179267013.1">
    <property type="nucleotide sequence ID" value="NZ_CP058579.1"/>
</dbReference>
<feature type="compositionally biased region" description="Basic and acidic residues" evidence="1">
    <location>
        <begin position="176"/>
        <end position="191"/>
    </location>
</feature>
<feature type="compositionally biased region" description="Low complexity" evidence="1">
    <location>
        <begin position="163"/>
        <end position="175"/>
    </location>
</feature>
<name>A0A7D5L8J9_9EURY</name>
<keyword evidence="3" id="KW-0808">Transferase</keyword>
<dbReference type="GO" id="GO:0016757">
    <property type="term" value="F:glycosyltransferase activity"/>
    <property type="evidence" value="ECO:0007669"/>
    <property type="project" value="TreeGrafter"/>
</dbReference>
<evidence type="ECO:0000313" key="4">
    <source>
        <dbReference type="Proteomes" id="UP000509626"/>
    </source>
</evidence>
<dbReference type="EMBL" id="CP058579">
    <property type="protein sequence ID" value="QLG60427.1"/>
    <property type="molecule type" value="Genomic_DNA"/>
</dbReference>
<evidence type="ECO:0000313" key="3">
    <source>
        <dbReference type="EMBL" id="QLG60427.1"/>
    </source>
</evidence>
<keyword evidence="4" id="KW-1185">Reference proteome</keyword>
<dbReference type="KEGG" id="halu:HUG12_01135"/>
<dbReference type="Proteomes" id="UP000509626">
    <property type="component" value="Chromosome"/>
</dbReference>
<dbReference type="PANTHER" id="PTHR45947">
    <property type="entry name" value="SULFOQUINOVOSYL TRANSFERASE SQD2"/>
    <property type="match status" value="1"/>
</dbReference>
<accession>A0A7D5L8J9</accession>